<reference evidence="2" key="1">
    <citation type="journal article" date="2019" name="Int. J. Syst. Evol. Microbiol.">
        <title>The Global Catalogue of Microorganisms (GCM) 10K type strain sequencing project: providing services to taxonomists for standard genome sequencing and annotation.</title>
        <authorList>
            <consortium name="The Broad Institute Genomics Platform"/>
            <consortium name="The Broad Institute Genome Sequencing Center for Infectious Disease"/>
            <person name="Wu L."/>
            <person name="Ma J."/>
        </authorList>
    </citation>
    <scope>NUCLEOTIDE SEQUENCE [LARGE SCALE GENOMIC DNA]</scope>
    <source>
        <strain evidence="2">KCTC 52274</strain>
    </source>
</reference>
<keyword evidence="2" id="KW-1185">Reference proteome</keyword>
<organism evidence="1 2">
    <name type="scientific">Aquimarina rubra</name>
    <dbReference type="NCBI Taxonomy" id="1920033"/>
    <lineage>
        <taxon>Bacteria</taxon>
        <taxon>Pseudomonadati</taxon>
        <taxon>Bacteroidota</taxon>
        <taxon>Flavobacteriia</taxon>
        <taxon>Flavobacteriales</taxon>
        <taxon>Flavobacteriaceae</taxon>
        <taxon>Aquimarina</taxon>
    </lineage>
</organism>
<dbReference type="Proteomes" id="UP001597319">
    <property type="component" value="Unassembled WGS sequence"/>
</dbReference>
<evidence type="ECO:0000313" key="1">
    <source>
        <dbReference type="EMBL" id="MFD2564997.1"/>
    </source>
</evidence>
<dbReference type="EMBL" id="JBHULE010000035">
    <property type="protein sequence ID" value="MFD2564997.1"/>
    <property type="molecule type" value="Genomic_DNA"/>
</dbReference>
<comment type="caution">
    <text evidence="1">The sequence shown here is derived from an EMBL/GenBank/DDBJ whole genome shotgun (WGS) entry which is preliminary data.</text>
</comment>
<dbReference type="PROSITE" id="PS51257">
    <property type="entry name" value="PROKAR_LIPOPROTEIN"/>
    <property type="match status" value="1"/>
</dbReference>
<name>A0ABW5LNM3_9FLAO</name>
<evidence type="ECO:0008006" key="3">
    <source>
        <dbReference type="Google" id="ProtNLM"/>
    </source>
</evidence>
<protein>
    <recommendedName>
        <fullName evidence="3">Lipoprotein</fullName>
    </recommendedName>
</protein>
<accession>A0ABW5LNM3</accession>
<gene>
    <name evidence="1" type="ORF">ACFSR1_20130</name>
</gene>
<proteinExistence type="predicted"/>
<evidence type="ECO:0000313" key="2">
    <source>
        <dbReference type="Proteomes" id="UP001597319"/>
    </source>
</evidence>
<dbReference type="RefSeq" id="WP_378294846.1">
    <property type="nucleotide sequence ID" value="NZ_JBHULE010000035.1"/>
</dbReference>
<sequence length="241" mass="28542">MKKLINFIALTLIVSSCNQSNPRIGIVEEKDLTQIQIDSILNEYNFVYDDLTFIDSTSQVLFPITTQKSYNRKRYSSSEYEAEDYPRYWNILFYNNINGETSLLTNSKVRISDFRCNIKNSGPILKDRILYRIGDTDYNKDKRFNFEDPIHLFVSNIDGSELTRLSPLNEDLETYQIIPNTDKIIFRTTRDVDSDLDFDNEDELIWYQIDLSKENSLKEIVKTSDRKLIEKLYFEQWLVKE</sequence>